<dbReference type="PANTHER" id="PTHR45713">
    <property type="entry name" value="FTP DOMAIN-CONTAINING PROTEIN"/>
    <property type="match status" value="1"/>
</dbReference>
<dbReference type="RefSeq" id="WP_236290768.1">
    <property type="nucleotide sequence ID" value="NZ_CAKMMW010000016.1"/>
</dbReference>
<reference evidence="3" key="1">
    <citation type="submission" date="2022-01" db="EMBL/GenBank/DDBJ databases">
        <authorList>
            <person name="Criscuolo A."/>
        </authorList>
    </citation>
    <scope>NUCLEOTIDE SEQUENCE</scope>
    <source>
        <strain evidence="3">CIP111891</strain>
    </source>
</reference>
<dbReference type="Proteomes" id="UP000838821">
    <property type="component" value="Unassembled WGS sequence"/>
</dbReference>
<dbReference type="Gene3D" id="2.60.120.260">
    <property type="entry name" value="Galactose-binding domain-like"/>
    <property type="match status" value="4"/>
</dbReference>
<dbReference type="InterPro" id="IPR051941">
    <property type="entry name" value="BG_Antigen-Binding_Lectin"/>
</dbReference>
<accession>A0ABM9CN77</accession>
<dbReference type="SUPFAM" id="SSF48208">
    <property type="entry name" value="Six-hairpin glycosidases"/>
    <property type="match status" value="1"/>
</dbReference>
<gene>
    <name evidence="3" type="ORF">PAECIP111891_04603</name>
</gene>
<dbReference type="InterPro" id="IPR012341">
    <property type="entry name" value="6hp_glycosidase-like_sf"/>
</dbReference>
<evidence type="ECO:0000313" key="3">
    <source>
        <dbReference type="EMBL" id="CAH1217615.1"/>
    </source>
</evidence>
<feature type="domain" description="F5/8 type C" evidence="2">
    <location>
        <begin position="611"/>
        <end position="753"/>
    </location>
</feature>
<protein>
    <recommendedName>
        <fullName evidence="2">F5/8 type C domain-containing protein</fullName>
    </recommendedName>
</protein>
<dbReference type="PANTHER" id="PTHR45713:SF6">
    <property type="entry name" value="F5_8 TYPE C DOMAIN-CONTAINING PROTEIN"/>
    <property type="match status" value="1"/>
</dbReference>
<organism evidence="3 4">
    <name type="scientific">Paenibacillus allorhizoplanae</name>
    <dbReference type="NCBI Taxonomy" id="2905648"/>
    <lineage>
        <taxon>Bacteria</taxon>
        <taxon>Bacillati</taxon>
        <taxon>Bacillota</taxon>
        <taxon>Bacilli</taxon>
        <taxon>Bacillales</taxon>
        <taxon>Paenibacillaceae</taxon>
        <taxon>Paenibacillus</taxon>
    </lineage>
</organism>
<sequence length="887" mass="98839">MRKVILLFALALFGIAGWSAVCQAEVNYSEIMESESNWIASLQEPSGAIVMTRDKTFQYQGVDSYKVEPYFANLSVIGMLDHATDANLEVSRKWIEWYFDHLNTPDYNGLNGTIYVYYVDTATRSHYTSSNYYDSTDSYAGTFLTLLEKYIREGGDKKVLTKNKEKVKIIADAMLATMDANGLTLAKPDYAIKYLMDNSEVYEGLRSAAWLARHMLKDETLAQSYEVKQLANFNGIETLWDNVVNNYKAYEGAGTTNWGIFYPDATAQMFPIWNGILSPTSQRALDIYNGLNHYHPGWPYLIKSDEFPWSILAYTAAVMGDKDRVDTFLQKVKSDYIDQNHKWVWYNMEAGFTIRAAKAMRDQTNLALNKPVSDSGNVKKFSPSPVNDGNVTTSWKGSKKPDAVMIDLVSSQLINRLVLNWDSAFADSYKILVSVDTHEFSTVYETTAGDGKTDDLGFADVQARYVKIELSQSDGKASLNEVEIYHEVYHAPPNPKLNLALNKTATASSDVENAVKSIDGNTATRWSSNAADNEWYKLDLGEIKAVNKVTIDWEAAYDKAYTVETSTDNVNFSVAYTTTAGDGGTDVIRFTTREARYIRVLCTTRATPYGSSFWEIGVYNDTSNPSNLTNLALMKNTTASTQAEFSSRSVDGDLSSRWSSDPLDNQWYQIDLGAVQSLNQVKLDWEAAYASAYSIEVSKDGVSYKTVYSTLTGTGGSNIIVFPIIDARYVRIGFTTRATPYGSSFWEASVYKDESNLFVSPNLALNKSATASTNAEIAYRSIDGDPNSRWGSDALDDQWFLIDLGSEQTINRVTIDWEVAYASGYAIQVSADNVNYSTVYSTTTGDGGMDTITFDAAGARYVKILCTTRGTPWGSSFWEIGIFNDNE</sequence>
<dbReference type="Pfam" id="PF00754">
    <property type="entry name" value="F5_F8_type_C"/>
    <property type="match status" value="1"/>
</dbReference>
<evidence type="ECO:0000256" key="1">
    <source>
        <dbReference type="SAM" id="SignalP"/>
    </source>
</evidence>
<feature type="domain" description="F5/8 type C" evidence="2">
    <location>
        <begin position="353"/>
        <end position="468"/>
    </location>
</feature>
<feature type="domain" description="F5/8 type C" evidence="2">
    <location>
        <begin position="477"/>
        <end position="600"/>
    </location>
</feature>
<keyword evidence="1" id="KW-0732">Signal</keyword>
<dbReference type="EMBL" id="CAKMMW010000016">
    <property type="protein sequence ID" value="CAH1217615.1"/>
    <property type="molecule type" value="Genomic_DNA"/>
</dbReference>
<feature type="chain" id="PRO_5046176013" description="F5/8 type C domain-containing protein" evidence="1">
    <location>
        <begin position="25"/>
        <end position="887"/>
    </location>
</feature>
<dbReference type="InterPro" id="IPR000421">
    <property type="entry name" value="FA58C"/>
</dbReference>
<dbReference type="SMART" id="SM00231">
    <property type="entry name" value="FA58C"/>
    <property type="match status" value="2"/>
</dbReference>
<comment type="caution">
    <text evidence="3">The sequence shown here is derived from an EMBL/GenBank/DDBJ whole genome shotgun (WGS) entry which is preliminary data.</text>
</comment>
<dbReference type="InterPro" id="IPR008928">
    <property type="entry name" value="6-hairpin_glycosidase_sf"/>
</dbReference>
<evidence type="ECO:0000313" key="4">
    <source>
        <dbReference type="Proteomes" id="UP000838821"/>
    </source>
</evidence>
<name>A0ABM9CN77_9BACL</name>
<evidence type="ECO:0000259" key="2">
    <source>
        <dbReference type="PROSITE" id="PS50022"/>
    </source>
</evidence>
<proteinExistence type="predicted"/>
<dbReference type="InterPro" id="IPR008979">
    <property type="entry name" value="Galactose-bd-like_sf"/>
</dbReference>
<dbReference type="Pfam" id="PF22633">
    <property type="entry name" value="F5_F8_type_C_2"/>
    <property type="match status" value="3"/>
</dbReference>
<dbReference type="PROSITE" id="PS50022">
    <property type="entry name" value="FA58C_3"/>
    <property type="match status" value="4"/>
</dbReference>
<dbReference type="SUPFAM" id="SSF49785">
    <property type="entry name" value="Galactose-binding domain-like"/>
    <property type="match status" value="4"/>
</dbReference>
<keyword evidence="4" id="KW-1185">Reference proteome</keyword>
<feature type="signal peptide" evidence="1">
    <location>
        <begin position="1"/>
        <end position="24"/>
    </location>
</feature>
<feature type="domain" description="F5/8 type C" evidence="2">
    <location>
        <begin position="783"/>
        <end position="885"/>
    </location>
</feature>
<dbReference type="Gene3D" id="1.50.10.10">
    <property type="match status" value="1"/>
</dbReference>